<accession>A0ABS4F2K7</accession>
<feature type="transmembrane region" description="Helical" evidence="11">
    <location>
        <begin position="90"/>
        <end position="108"/>
    </location>
</feature>
<dbReference type="EMBL" id="JAGGJZ010000007">
    <property type="protein sequence ID" value="MBP1890472.1"/>
    <property type="molecule type" value="Genomic_DNA"/>
</dbReference>
<feature type="transmembrane region" description="Helical" evidence="11">
    <location>
        <begin position="358"/>
        <end position="379"/>
    </location>
</feature>
<keyword evidence="2" id="KW-1003">Cell membrane</keyword>
<evidence type="ECO:0000256" key="5">
    <source>
        <dbReference type="ARBA" id="ARBA00022692"/>
    </source>
</evidence>
<feature type="transmembrane region" description="Helical" evidence="11">
    <location>
        <begin position="62"/>
        <end position="84"/>
    </location>
</feature>
<feature type="transmembrane region" description="Helical" evidence="11">
    <location>
        <begin position="30"/>
        <end position="50"/>
    </location>
</feature>
<evidence type="ECO:0000256" key="10">
    <source>
        <dbReference type="ARBA" id="ARBA00023316"/>
    </source>
</evidence>
<feature type="transmembrane region" description="Helical" evidence="11">
    <location>
        <begin position="282"/>
        <end position="308"/>
    </location>
</feature>
<dbReference type="RefSeq" id="WP_209797390.1">
    <property type="nucleotide sequence ID" value="NZ_JAGGJZ010000007.1"/>
</dbReference>
<keyword evidence="8 11" id="KW-1133">Transmembrane helix</keyword>
<keyword evidence="13" id="KW-1185">Reference proteome</keyword>
<dbReference type="InterPro" id="IPR018365">
    <property type="entry name" value="Cell_cycle_FtsW-rel_CS"/>
</dbReference>
<evidence type="ECO:0000256" key="4">
    <source>
        <dbReference type="ARBA" id="ARBA00022679"/>
    </source>
</evidence>
<evidence type="ECO:0000256" key="11">
    <source>
        <dbReference type="SAM" id="Phobius"/>
    </source>
</evidence>
<evidence type="ECO:0000256" key="6">
    <source>
        <dbReference type="ARBA" id="ARBA00022960"/>
    </source>
</evidence>
<keyword evidence="7" id="KW-0573">Peptidoglycan synthesis</keyword>
<keyword evidence="10" id="KW-0961">Cell wall biogenesis/degradation</keyword>
<reference evidence="12 13" key="1">
    <citation type="submission" date="2021-03" db="EMBL/GenBank/DDBJ databases">
        <title>Genomic Encyclopedia of Type Strains, Phase IV (KMG-IV): sequencing the most valuable type-strain genomes for metagenomic binning, comparative biology and taxonomic classification.</title>
        <authorList>
            <person name="Goeker M."/>
        </authorList>
    </citation>
    <scope>NUCLEOTIDE SEQUENCE [LARGE SCALE GENOMIC DNA]</scope>
    <source>
        <strain evidence="12 13">DSM 3984</strain>
    </source>
</reference>
<comment type="subcellular location">
    <subcellularLocation>
        <location evidence="1">Membrane</location>
        <topology evidence="1">Multi-pass membrane protein</topology>
    </subcellularLocation>
</comment>
<dbReference type="PROSITE" id="PS00428">
    <property type="entry name" value="FTSW_RODA_SPOVE"/>
    <property type="match status" value="1"/>
</dbReference>
<protein>
    <submittedName>
        <fullName evidence="12">Rod shape determining protein RodA</fullName>
    </submittedName>
</protein>
<comment type="caution">
    <text evidence="12">The sequence shown here is derived from an EMBL/GenBank/DDBJ whole genome shotgun (WGS) entry which is preliminary data.</text>
</comment>
<evidence type="ECO:0000256" key="9">
    <source>
        <dbReference type="ARBA" id="ARBA00023136"/>
    </source>
</evidence>
<dbReference type="Proteomes" id="UP000783390">
    <property type="component" value="Unassembled WGS sequence"/>
</dbReference>
<dbReference type="NCBIfam" id="TIGR02210">
    <property type="entry name" value="rodA_shape"/>
    <property type="match status" value="1"/>
</dbReference>
<organism evidence="12 13">
    <name type="scientific">Clostridium moniliforme</name>
    <dbReference type="NCBI Taxonomy" id="39489"/>
    <lineage>
        <taxon>Bacteria</taxon>
        <taxon>Bacillati</taxon>
        <taxon>Bacillota</taxon>
        <taxon>Clostridia</taxon>
        <taxon>Eubacteriales</taxon>
        <taxon>Clostridiaceae</taxon>
        <taxon>Clostridium</taxon>
    </lineage>
</organism>
<feature type="transmembrane region" description="Helical" evidence="11">
    <location>
        <begin position="150"/>
        <end position="170"/>
    </location>
</feature>
<feature type="transmembrane region" description="Helical" evidence="11">
    <location>
        <begin position="320"/>
        <end position="338"/>
    </location>
</feature>
<keyword evidence="9 11" id="KW-0472">Membrane</keyword>
<dbReference type="Pfam" id="PF01098">
    <property type="entry name" value="FTSW_RODA_SPOVE"/>
    <property type="match status" value="1"/>
</dbReference>
<feature type="transmembrane region" description="Helical" evidence="11">
    <location>
        <begin position="115"/>
        <end position="138"/>
    </location>
</feature>
<dbReference type="PANTHER" id="PTHR30474:SF1">
    <property type="entry name" value="PEPTIDOGLYCAN GLYCOSYLTRANSFERASE MRDB"/>
    <property type="match status" value="1"/>
</dbReference>
<keyword evidence="5 11" id="KW-0812">Transmembrane</keyword>
<evidence type="ECO:0000256" key="8">
    <source>
        <dbReference type="ARBA" id="ARBA00022989"/>
    </source>
</evidence>
<evidence type="ECO:0000313" key="13">
    <source>
        <dbReference type="Proteomes" id="UP000783390"/>
    </source>
</evidence>
<feature type="transmembrane region" description="Helical" evidence="11">
    <location>
        <begin position="197"/>
        <end position="218"/>
    </location>
</feature>
<gene>
    <name evidence="12" type="ORF">J2Z53_002072</name>
</gene>
<evidence type="ECO:0000313" key="12">
    <source>
        <dbReference type="EMBL" id="MBP1890472.1"/>
    </source>
</evidence>
<keyword evidence="3" id="KW-0328">Glycosyltransferase</keyword>
<name>A0ABS4F2K7_9CLOT</name>
<evidence type="ECO:0000256" key="7">
    <source>
        <dbReference type="ARBA" id="ARBA00022984"/>
    </source>
</evidence>
<dbReference type="InterPro" id="IPR011923">
    <property type="entry name" value="RodA/MrdB"/>
</dbReference>
<evidence type="ECO:0000256" key="3">
    <source>
        <dbReference type="ARBA" id="ARBA00022676"/>
    </source>
</evidence>
<evidence type="ECO:0000256" key="1">
    <source>
        <dbReference type="ARBA" id="ARBA00004141"/>
    </source>
</evidence>
<sequence length="387" mass="42855">MLRGDLLFDRRGSYDKYKLDFKKIRDIDKVLLFCTIALVLFGILNIYLCTKGERGFFFAKRQLIWFVASLIALYIFMAVDYRVIYNYVPIFYWGGVLLLIATRFLGSVRGGAKGWLVFGPVSLQPAEIAKIGMILMLAKKLEEMDLEINNLRNFFTLVFYAAVPVVFIIVQPDMGMTMVCFFIVLGIFYIAGLDIKVIGGGLLSLVIGIVLVWNSGLIENYQKTRITSFMNPEANMAGSGYHLSQSLIAIGSGGILGNRPSMANDATSGYAAQHVPEVQTDFIFAAIAEQWGLIGVILLLVLYGFLISRMINIARTSKDIFGSIICVGIVSYFLFAILQNIGMTIGLLPITGITLPLISYGGSSLLTTVMSIGLVLNVGMRRKKIRF</sequence>
<proteinExistence type="predicted"/>
<dbReference type="InterPro" id="IPR001182">
    <property type="entry name" value="FtsW/RodA"/>
</dbReference>
<feature type="transmembrane region" description="Helical" evidence="11">
    <location>
        <begin position="175"/>
        <end position="191"/>
    </location>
</feature>
<evidence type="ECO:0000256" key="2">
    <source>
        <dbReference type="ARBA" id="ARBA00022475"/>
    </source>
</evidence>
<dbReference type="PANTHER" id="PTHR30474">
    <property type="entry name" value="CELL CYCLE PROTEIN"/>
    <property type="match status" value="1"/>
</dbReference>
<keyword evidence="6" id="KW-0133">Cell shape</keyword>
<keyword evidence="4" id="KW-0808">Transferase</keyword>